<comment type="caution">
    <text evidence="1">The sequence shown here is derived from an EMBL/GenBank/DDBJ whole genome shotgun (WGS) entry which is preliminary data.</text>
</comment>
<sequence length="177" mass="21027">MIIKMEKLANTTFYAIETSWNRVKIGKLWWKSLSLSAVLFGVGVINLNSEHIRRMQIIENRVYRLIMRAKGYTPVAAIRGEFGSLTMENRIIESRLLLVKSIQEGNNELVKDILRKVMKDEEINGIYNKLKEYTKKMDITYKELEKINRMEIRKKVREIDTINWRKEMEEKKNIKCV</sequence>
<dbReference type="AlphaFoldDB" id="A0AAV2PMK9"/>
<organism evidence="1 2">
    <name type="scientific">Meganyctiphanes norvegica</name>
    <name type="common">Northern krill</name>
    <name type="synonym">Thysanopoda norvegica</name>
    <dbReference type="NCBI Taxonomy" id="48144"/>
    <lineage>
        <taxon>Eukaryota</taxon>
        <taxon>Metazoa</taxon>
        <taxon>Ecdysozoa</taxon>
        <taxon>Arthropoda</taxon>
        <taxon>Crustacea</taxon>
        <taxon>Multicrustacea</taxon>
        <taxon>Malacostraca</taxon>
        <taxon>Eumalacostraca</taxon>
        <taxon>Eucarida</taxon>
        <taxon>Euphausiacea</taxon>
        <taxon>Euphausiidae</taxon>
        <taxon>Meganyctiphanes</taxon>
    </lineage>
</organism>
<evidence type="ECO:0000313" key="1">
    <source>
        <dbReference type="EMBL" id="CAL4059842.1"/>
    </source>
</evidence>
<gene>
    <name evidence="1" type="ORF">MNOR_LOCUS885</name>
</gene>
<dbReference type="EMBL" id="CAXKWB010000210">
    <property type="protein sequence ID" value="CAL4059842.1"/>
    <property type="molecule type" value="Genomic_DNA"/>
</dbReference>
<proteinExistence type="predicted"/>
<dbReference type="Proteomes" id="UP001497623">
    <property type="component" value="Unassembled WGS sequence"/>
</dbReference>
<evidence type="ECO:0000313" key="2">
    <source>
        <dbReference type="Proteomes" id="UP001497623"/>
    </source>
</evidence>
<keyword evidence="2" id="KW-1185">Reference proteome</keyword>
<protein>
    <submittedName>
        <fullName evidence="1">Uncharacterized protein</fullName>
    </submittedName>
</protein>
<reference evidence="1 2" key="1">
    <citation type="submission" date="2024-05" db="EMBL/GenBank/DDBJ databases">
        <authorList>
            <person name="Wallberg A."/>
        </authorList>
    </citation>
    <scope>NUCLEOTIDE SEQUENCE [LARGE SCALE GENOMIC DNA]</scope>
</reference>
<name>A0AAV2PMK9_MEGNR</name>
<accession>A0AAV2PMK9</accession>